<dbReference type="PANTHER" id="PTHR13504">
    <property type="entry name" value="FIDO DOMAIN-CONTAINING PROTEIN DDB_G0283145"/>
    <property type="match status" value="1"/>
</dbReference>
<feature type="binding site" evidence="2">
    <location>
        <begin position="128"/>
        <end position="135"/>
    </location>
    <ligand>
        <name>ATP</name>
        <dbReference type="ChEBI" id="CHEBI:30616"/>
    </ligand>
</feature>
<keyword evidence="2" id="KW-0067">ATP-binding</keyword>
<dbReference type="Proteomes" id="UP000034613">
    <property type="component" value="Unassembled WGS sequence"/>
</dbReference>
<proteinExistence type="predicted"/>
<evidence type="ECO:0000256" key="1">
    <source>
        <dbReference type="PIRSR" id="PIRSR640198-1"/>
    </source>
</evidence>
<organism evidence="4 5">
    <name type="scientific">Candidatus Woesebacteria bacterium GW2011_GWA1_40_45</name>
    <dbReference type="NCBI Taxonomy" id="1618554"/>
    <lineage>
        <taxon>Bacteria</taxon>
        <taxon>Candidatus Woeseibacteriota</taxon>
    </lineage>
</organism>
<name>A0A0G0SDD9_9BACT</name>
<reference evidence="4 5" key="1">
    <citation type="journal article" date="2015" name="Nature">
        <title>rRNA introns, odd ribosomes, and small enigmatic genomes across a large radiation of phyla.</title>
        <authorList>
            <person name="Brown C.T."/>
            <person name="Hug L.A."/>
            <person name="Thomas B.C."/>
            <person name="Sharon I."/>
            <person name="Castelle C.J."/>
            <person name="Singh A."/>
            <person name="Wilkins M.J."/>
            <person name="Williams K.H."/>
            <person name="Banfield J.F."/>
        </authorList>
    </citation>
    <scope>NUCLEOTIDE SEQUENCE [LARGE SCALE GENOMIC DNA]</scope>
</reference>
<dbReference type="InterPro" id="IPR003812">
    <property type="entry name" value="Fido"/>
</dbReference>
<feature type="active site" evidence="1">
    <location>
        <position position="124"/>
    </location>
</feature>
<dbReference type="InterPro" id="IPR040198">
    <property type="entry name" value="Fido_containing"/>
</dbReference>
<dbReference type="InterPro" id="IPR036597">
    <property type="entry name" value="Fido-like_dom_sf"/>
</dbReference>
<dbReference type="AlphaFoldDB" id="A0A0G0SDD9"/>
<comment type="caution">
    <text evidence="4">The sequence shown here is derived from an EMBL/GenBank/DDBJ whole genome shotgun (WGS) entry which is preliminary data.</text>
</comment>
<feature type="domain" description="Fido" evidence="3">
    <location>
        <begin position="42"/>
        <end position="169"/>
    </location>
</feature>
<dbReference type="SUPFAM" id="SSF140931">
    <property type="entry name" value="Fic-like"/>
    <property type="match status" value="1"/>
</dbReference>
<dbReference type="Pfam" id="PF02661">
    <property type="entry name" value="Fic"/>
    <property type="match status" value="1"/>
</dbReference>
<evidence type="ECO:0000259" key="3">
    <source>
        <dbReference type="PROSITE" id="PS51459"/>
    </source>
</evidence>
<accession>A0A0G0SDD9</accession>
<dbReference type="PANTHER" id="PTHR13504:SF38">
    <property type="entry name" value="FIDO DOMAIN-CONTAINING PROTEIN"/>
    <property type="match status" value="1"/>
</dbReference>
<sequence>MLTDLEIREFLKESNAIENVYSEKALRDSLLAWEYIMRLEVLFERDILRLHQLLMQSLRPDIAGKYRVCSVWIGGQLKKYLGIELIQSQMSDFINLMIESYKLETTEEKEIACKQAHVFFENIHPFEDCNGRTGRILYNWHRLKLGLPIHIIYEKNKNDYYEWFEKDTK</sequence>
<keyword evidence="2" id="KW-0547">Nucleotide-binding</keyword>
<dbReference type="GO" id="GO:0005524">
    <property type="term" value="F:ATP binding"/>
    <property type="evidence" value="ECO:0007669"/>
    <property type="project" value="UniProtKB-KW"/>
</dbReference>
<feature type="binding site" evidence="2">
    <location>
        <begin position="160"/>
        <end position="161"/>
    </location>
    <ligand>
        <name>ATP</name>
        <dbReference type="ChEBI" id="CHEBI:30616"/>
    </ligand>
</feature>
<gene>
    <name evidence="4" type="ORF">UU03_C0019G0007</name>
</gene>
<dbReference type="PROSITE" id="PS51459">
    <property type="entry name" value="FIDO"/>
    <property type="match status" value="1"/>
</dbReference>
<evidence type="ECO:0000313" key="4">
    <source>
        <dbReference type="EMBL" id="KKR62973.1"/>
    </source>
</evidence>
<evidence type="ECO:0000313" key="5">
    <source>
        <dbReference type="Proteomes" id="UP000034613"/>
    </source>
</evidence>
<protein>
    <recommendedName>
        <fullName evidence="3">Fido domain-containing protein</fullName>
    </recommendedName>
</protein>
<evidence type="ECO:0000256" key="2">
    <source>
        <dbReference type="PIRSR" id="PIRSR640198-2"/>
    </source>
</evidence>
<dbReference type="Gene3D" id="1.10.3290.10">
    <property type="entry name" value="Fido-like domain"/>
    <property type="match status" value="1"/>
</dbReference>
<dbReference type="EMBL" id="LBZB01000019">
    <property type="protein sequence ID" value="KKR62973.1"/>
    <property type="molecule type" value="Genomic_DNA"/>
</dbReference>